<dbReference type="EMBL" id="QKWP01000236">
    <property type="protein sequence ID" value="RIB23972.1"/>
    <property type="molecule type" value="Genomic_DNA"/>
</dbReference>
<proteinExistence type="predicted"/>
<evidence type="ECO:0000313" key="2">
    <source>
        <dbReference type="EMBL" id="RIB23972.1"/>
    </source>
</evidence>
<dbReference type="AlphaFoldDB" id="A0A397VPV0"/>
<dbReference type="Proteomes" id="UP000266673">
    <property type="component" value="Unassembled WGS sequence"/>
</dbReference>
<feature type="transmembrane region" description="Helical" evidence="1">
    <location>
        <begin position="41"/>
        <end position="58"/>
    </location>
</feature>
<gene>
    <name evidence="2" type="ORF">C2G38_2071209</name>
</gene>
<keyword evidence="3" id="KW-1185">Reference proteome</keyword>
<sequence>MVNSRAFFFFNKLFSLLYLFSICFLSNFSHCTIRLYVREMYNSGLIIMALILFDKMNCQLEMK</sequence>
<reference evidence="2 3" key="1">
    <citation type="submission" date="2018-06" db="EMBL/GenBank/DDBJ databases">
        <title>Comparative genomics reveals the genomic features of Rhizophagus irregularis, R. cerebriforme, R. diaphanum and Gigaspora rosea, and their symbiotic lifestyle signature.</title>
        <authorList>
            <person name="Morin E."/>
            <person name="San Clemente H."/>
            <person name="Chen E.C.H."/>
            <person name="De La Providencia I."/>
            <person name="Hainaut M."/>
            <person name="Kuo A."/>
            <person name="Kohler A."/>
            <person name="Murat C."/>
            <person name="Tang N."/>
            <person name="Roy S."/>
            <person name="Loubradou J."/>
            <person name="Henrissat B."/>
            <person name="Grigoriev I.V."/>
            <person name="Corradi N."/>
            <person name="Roux C."/>
            <person name="Martin F.M."/>
        </authorList>
    </citation>
    <scope>NUCLEOTIDE SEQUENCE [LARGE SCALE GENOMIC DNA]</scope>
    <source>
        <strain evidence="2 3">DAOM 194757</strain>
    </source>
</reference>
<evidence type="ECO:0000256" key="1">
    <source>
        <dbReference type="SAM" id="Phobius"/>
    </source>
</evidence>
<keyword evidence="1" id="KW-0812">Transmembrane</keyword>
<comment type="caution">
    <text evidence="2">The sequence shown here is derived from an EMBL/GenBank/DDBJ whole genome shotgun (WGS) entry which is preliminary data.</text>
</comment>
<keyword evidence="1" id="KW-1133">Transmembrane helix</keyword>
<name>A0A397VPV0_9GLOM</name>
<keyword evidence="1" id="KW-0472">Membrane</keyword>
<evidence type="ECO:0000313" key="3">
    <source>
        <dbReference type="Proteomes" id="UP000266673"/>
    </source>
</evidence>
<accession>A0A397VPV0</accession>
<organism evidence="2 3">
    <name type="scientific">Gigaspora rosea</name>
    <dbReference type="NCBI Taxonomy" id="44941"/>
    <lineage>
        <taxon>Eukaryota</taxon>
        <taxon>Fungi</taxon>
        <taxon>Fungi incertae sedis</taxon>
        <taxon>Mucoromycota</taxon>
        <taxon>Glomeromycotina</taxon>
        <taxon>Glomeromycetes</taxon>
        <taxon>Diversisporales</taxon>
        <taxon>Gigasporaceae</taxon>
        <taxon>Gigaspora</taxon>
    </lineage>
</organism>
<protein>
    <submittedName>
        <fullName evidence="2">Uncharacterized protein</fullName>
    </submittedName>
</protein>